<evidence type="ECO:0000313" key="3">
    <source>
        <dbReference type="EMBL" id="NID03348.1"/>
    </source>
</evidence>
<accession>A0ABX0PYT0</accession>
<protein>
    <submittedName>
        <fullName evidence="3">Efflux transporter outer membrane subunit</fullName>
    </submittedName>
</protein>
<comment type="subcellular location">
    <subcellularLocation>
        <location evidence="2">Cell outer membrane</location>
        <topology evidence="2">Lipid-anchor</topology>
    </subcellularLocation>
</comment>
<reference evidence="3 4" key="1">
    <citation type="journal article" date="2011" name="Curr. Microbiol.">
        <title>Luteibacter jiangsuensis sp. nov.: a methamidophos-degrading bacterium isolated from a methamidophos-manufacturing factory.</title>
        <authorList>
            <person name="Wang L."/>
            <person name="Wang G.L."/>
            <person name="Li S.P."/>
            <person name="Jiang J.D."/>
        </authorList>
    </citation>
    <scope>NUCLEOTIDE SEQUENCE [LARGE SCALE GENOMIC DNA]</scope>
    <source>
        <strain evidence="3 4">CGMCC 1.10133</strain>
    </source>
</reference>
<organism evidence="3 4">
    <name type="scientific">Luteibacter jiangsuensis</name>
    <dbReference type="NCBI Taxonomy" id="637577"/>
    <lineage>
        <taxon>Bacteria</taxon>
        <taxon>Pseudomonadati</taxon>
        <taxon>Pseudomonadota</taxon>
        <taxon>Gammaproteobacteria</taxon>
        <taxon>Lysobacterales</taxon>
        <taxon>Rhodanobacteraceae</taxon>
        <taxon>Luteibacter</taxon>
    </lineage>
</organism>
<evidence type="ECO:0000256" key="1">
    <source>
        <dbReference type="ARBA" id="ARBA00007613"/>
    </source>
</evidence>
<dbReference type="Gene3D" id="2.20.200.10">
    <property type="entry name" value="Outer membrane efflux proteins (OEP)"/>
    <property type="match status" value="1"/>
</dbReference>
<evidence type="ECO:0000313" key="4">
    <source>
        <dbReference type="Proteomes" id="UP001429601"/>
    </source>
</evidence>
<keyword evidence="2" id="KW-0564">Palmitate</keyword>
<dbReference type="EMBL" id="JAAQQR010000001">
    <property type="protein sequence ID" value="NID03348.1"/>
    <property type="molecule type" value="Genomic_DNA"/>
</dbReference>
<keyword evidence="2" id="KW-0449">Lipoprotein</keyword>
<evidence type="ECO:0000256" key="2">
    <source>
        <dbReference type="RuleBase" id="RU362097"/>
    </source>
</evidence>
<dbReference type="Pfam" id="PF02321">
    <property type="entry name" value="OEP"/>
    <property type="match status" value="2"/>
</dbReference>
<keyword evidence="2" id="KW-1134">Transmembrane beta strand</keyword>
<dbReference type="RefSeq" id="WP_167122017.1">
    <property type="nucleotide sequence ID" value="NZ_JAAQQR010000001.1"/>
</dbReference>
<name>A0ABX0PYT0_9GAMM</name>
<feature type="signal peptide" evidence="2">
    <location>
        <begin position="1"/>
        <end position="18"/>
    </location>
</feature>
<dbReference type="SUPFAM" id="SSF56954">
    <property type="entry name" value="Outer membrane efflux proteins (OEP)"/>
    <property type="match status" value="1"/>
</dbReference>
<keyword evidence="2" id="KW-0812">Transmembrane</keyword>
<gene>
    <name evidence="3" type="ORF">HBF26_00505</name>
</gene>
<feature type="chain" id="PRO_5044987955" evidence="2">
    <location>
        <begin position="19"/>
        <end position="490"/>
    </location>
</feature>
<dbReference type="Proteomes" id="UP001429601">
    <property type="component" value="Unassembled WGS sequence"/>
</dbReference>
<comment type="caution">
    <text evidence="3">The sequence shown here is derived from an EMBL/GenBank/DDBJ whole genome shotgun (WGS) entry which is preliminary data.</text>
</comment>
<keyword evidence="4" id="KW-1185">Reference proteome</keyword>
<comment type="similarity">
    <text evidence="1 2">Belongs to the outer membrane factor (OMF) (TC 1.B.17) family.</text>
</comment>
<dbReference type="Gene3D" id="1.20.1600.10">
    <property type="entry name" value="Outer membrane efflux proteins (OEP)"/>
    <property type="match status" value="1"/>
</dbReference>
<dbReference type="InterPro" id="IPR010131">
    <property type="entry name" value="MdtP/NodT-like"/>
</dbReference>
<sequence length="490" mass="50698">MIHAPVRLAGLVMLACLAACTVGPAYRPPALETPASFKDAGVTWNRVTPGAAVVDDGPWWKAYGDPALNALVARSLAANPAIEQAEANWRQALAAVGEARAAAWPALGLGVSGSRSSNALRQVDPAGLPGLEGLTDGVTTRVAVQANASWEPDVWGSVRQQTIAAGATADASGATASAQRLSIAGTVISTYLSIRQLDIDLELLGRQVALYRALRDTSEAAHALGGASFDDVLAARNRLDQATTALTTARISREQAEHALAVLCGSAPAAFSLEPQAGYRFVTPAVPATLPSDVLRARPDIAAAERQVAAANAQVGVAQAAWFPTIQLTASGGYQGSSLAHLFSAPHEIWSLGPQLAVTLFDGGARRSRVAQAKAGYDSAAAGYRQAVLAAMQEVEDDLSALNHLGEQRRIQGDVLARQATLLANRRAQHAAGTASANDVLADELSEAVARKNAADAQAQEAMASVKLWVAAGGATAATKIARGRLDTDR</sequence>
<dbReference type="NCBIfam" id="TIGR01845">
    <property type="entry name" value="outer_NodT"/>
    <property type="match status" value="1"/>
</dbReference>
<keyword evidence="2" id="KW-0472">Membrane</keyword>
<dbReference type="InterPro" id="IPR003423">
    <property type="entry name" value="OMP_efflux"/>
</dbReference>
<proteinExistence type="inferred from homology"/>
<dbReference type="PANTHER" id="PTHR30203:SF33">
    <property type="entry name" value="BLR4455 PROTEIN"/>
    <property type="match status" value="1"/>
</dbReference>
<keyword evidence="2" id="KW-0732">Signal</keyword>
<dbReference type="PANTHER" id="PTHR30203">
    <property type="entry name" value="OUTER MEMBRANE CATION EFFLUX PROTEIN"/>
    <property type="match status" value="1"/>
</dbReference>